<protein>
    <recommendedName>
        <fullName evidence="3">Choice-of-anchor I domain-containing protein</fullName>
    </recommendedName>
</protein>
<organism evidence="4 5">
    <name type="scientific">Vibrio hippocampi</name>
    <dbReference type="NCBI Taxonomy" id="654686"/>
    <lineage>
        <taxon>Bacteria</taxon>
        <taxon>Pseudomonadati</taxon>
        <taxon>Pseudomonadota</taxon>
        <taxon>Gammaproteobacteria</taxon>
        <taxon>Vibrionales</taxon>
        <taxon>Vibrionaceae</taxon>
        <taxon>Vibrio</taxon>
    </lineage>
</organism>
<gene>
    <name evidence="4" type="ORF">VHP8226_03984</name>
</gene>
<dbReference type="Gene3D" id="2.130.10.10">
    <property type="entry name" value="YVTN repeat-like/Quinoprotein amine dehydrogenase"/>
    <property type="match status" value="1"/>
</dbReference>
<feature type="signal peptide" evidence="2">
    <location>
        <begin position="1"/>
        <end position="23"/>
    </location>
</feature>
<reference evidence="4" key="1">
    <citation type="submission" date="2021-12" db="EMBL/GenBank/DDBJ databases">
        <authorList>
            <person name="Rodrigo-Torres L."/>
            <person name="Arahal R. D."/>
            <person name="Lucena T."/>
        </authorList>
    </citation>
    <scope>NUCLEOTIDE SEQUENCE</scope>
    <source>
        <strain evidence="4">CECT 8226</strain>
    </source>
</reference>
<feature type="compositionally biased region" description="Basic and acidic residues" evidence="1">
    <location>
        <begin position="481"/>
        <end position="490"/>
    </location>
</feature>
<keyword evidence="2" id="KW-0732">Signal</keyword>
<feature type="chain" id="PRO_5046847429" description="Choice-of-anchor I domain-containing protein" evidence="2">
    <location>
        <begin position="24"/>
        <end position="596"/>
    </location>
</feature>
<name>A0ABM8ZNV3_9VIBR</name>
<accession>A0ABM8ZNV3</accession>
<dbReference type="Pfam" id="PF22494">
    <property type="entry name" value="choice_anch_I"/>
    <property type="match status" value="2"/>
</dbReference>
<feature type="region of interest" description="Disordered" evidence="1">
    <location>
        <begin position="469"/>
        <end position="490"/>
    </location>
</feature>
<comment type="caution">
    <text evidence="4">The sequence shown here is derived from an EMBL/GenBank/DDBJ whole genome shotgun (WGS) entry which is preliminary data.</text>
</comment>
<dbReference type="Proteomes" id="UP000838160">
    <property type="component" value="Unassembled WGS sequence"/>
</dbReference>
<dbReference type="InterPro" id="IPR015943">
    <property type="entry name" value="WD40/YVTN_repeat-like_dom_sf"/>
</dbReference>
<evidence type="ECO:0000256" key="2">
    <source>
        <dbReference type="SAM" id="SignalP"/>
    </source>
</evidence>
<dbReference type="EMBL" id="CAKLCM010000003">
    <property type="protein sequence ID" value="CAH0530341.1"/>
    <property type="molecule type" value="Genomic_DNA"/>
</dbReference>
<feature type="domain" description="Choice-of-anchor I" evidence="3">
    <location>
        <begin position="71"/>
        <end position="356"/>
    </location>
</feature>
<evidence type="ECO:0000313" key="4">
    <source>
        <dbReference type="EMBL" id="CAH0530341.1"/>
    </source>
</evidence>
<feature type="domain" description="Choice-of-anchor I" evidence="3">
    <location>
        <begin position="404"/>
        <end position="592"/>
    </location>
</feature>
<dbReference type="InterPro" id="IPR052956">
    <property type="entry name" value="Mesenchyme-surface_protein"/>
</dbReference>
<dbReference type="RefSeq" id="WP_237486863.1">
    <property type="nucleotide sequence ID" value="NZ_CAKLCM010000003.1"/>
</dbReference>
<dbReference type="PANTHER" id="PTHR46928:SF1">
    <property type="entry name" value="MESENCHYME-SPECIFIC CELL SURFACE GLYCOPROTEIN"/>
    <property type="match status" value="1"/>
</dbReference>
<evidence type="ECO:0000259" key="3">
    <source>
        <dbReference type="Pfam" id="PF22494"/>
    </source>
</evidence>
<evidence type="ECO:0000313" key="5">
    <source>
        <dbReference type="Proteomes" id="UP000838160"/>
    </source>
</evidence>
<dbReference type="InterPro" id="IPR055188">
    <property type="entry name" value="Choice_anch_I"/>
</dbReference>
<dbReference type="NCBIfam" id="NF038117">
    <property type="entry name" value="choice_anch_I"/>
    <property type="match status" value="1"/>
</dbReference>
<sequence>MNNKIWTLLPLMGAAIHSLPTTAQTHPSIAAEIAALKIECQQAITMQISDKPVTGITKLGTAIADAPFDSSAAEIVSYDQCSDSLFVVNSQAQRVDVMTLDAISAPSIAFHIDLSAAAKHANIEIGAANSVSTHHGLVAIAIENNDKQQEGIVALYRSDNLNLITTYKTGALPDMVSFSADGRYIATANEGEPSQDYRIDPEGSVTLIDLSTGISKASVTNIDFLDFNQGGTRHSELDSKVRISAPNATVAQDLEPEYLTFADNGKLYVAMQENNALAVIDVASAKVDAIYGLGGKSWQTAQLDASNKDKIIGNLQSYPQLEGLYMPDSIDSYTVNGTTYIVTANEGDGREYGFDTTQKQCDEQGFEWDGSDYRGTADYDNKPDFCIAYIDEIRGKKLDVDPEHPLSAALEDQQQLARLKVINPRQKVQPDQVIQAYGARSFSIWNEKGNLVFDSGDEFARKVLETDKDHFNSTSDNNDSADDRSDDKGSEPEAIKVIAINGRFYAFIGLERQGGIMVYDVTNPSQASFVAYHNNRDFEQPVCTKVDGGDCDNDEFNPKAGDLAPESIAHITRYGQHFIAVGNEVSGTTTVYRVDF</sequence>
<proteinExistence type="predicted"/>
<dbReference type="SUPFAM" id="SSF75011">
    <property type="entry name" value="3-carboxy-cis,cis-mucoante lactonizing enzyme"/>
    <property type="match status" value="1"/>
</dbReference>
<keyword evidence="5" id="KW-1185">Reference proteome</keyword>
<evidence type="ECO:0000256" key="1">
    <source>
        <dbReference type="SAM" id="MobiDB-lite"/>
    </source>
</evidence>
<dbReference type="PANTHER" id="PTHR46928">
    <property type="entry name" value="MESENCHYME-SPECIFIC CELL SURFACE GLYCOPROTEIN"/>
    <property type="match status" value="1"/>
</dbReference>